<dbReference type="InterPro" id="IPR000028">
    <property type="entry name" value="Chloroperoxidase"/>
</dbReference>
<evidence type="ECO:0000313" key="10">
    <source>
        <dbReference type="EMBL" id="KAK9418966.1"/>
    </source>
</evidence>
<keyword evidence="3" id="KW-0349">Heme</keyword>
<name>A0ABR2UWL2_9PEZI</name>
<keyword evidence="5" id="KW-0560">Oxidoreductase</keyword>
<organism evidence="10 11">
    <name type="scientific">Seiridium unicorne</name>
    <dbReference type="NCBI Taxonomy" id="138068"/>
    <lineage>
        <taxon>Eukaryota</taxon>
        <taxon>Fungi</taxon>
        <taxon>Dikarya</taxon>
        <taxon>Ascomycota</taxon>
        <taxon>Pezizomycotina</taxon>
        <taxon>Sordariomycetes</taxon>
        <taxon>Xylariomycetidae</taxon>
        <taxon>Amphisphaeriales</taxon>
        <taxon>Sporocadaceae</taxon>
        <taxon>Seiridium</taxon>
    </lineage>
</organism>
<dbReference type="Gene3D" id="1.10.489.10">
    <property type="entry name" value="Chloroperoxidase-like"/>
    <property type="match status" value="1"/>
</dbReference>
<evidence type="ECO:0000256" key="2">
    <source>
        <dbReference type="ARBA" id="ARBA00022559"/>
    </source>
</evidence>
<evidence type="ECO:0000313" key="11">
    <source>
        <dbReference type="Proteomes" id="UP001408356"/>
    </source>
</evidence>
<gene>
    <name evidence="10" type="ORF">SUNI508_07487</name>
</gene>
<keyword evidence="6" id="KW-0408">Iron</keyword>
<evidence type="ECO:0000256" key="8">
    <source>
        <dbReference type="SAM" id="SignalP"/>
    </source>
</evidence>
<dbReference type="PANTHER" id="PTHR33577">
    <property type="entry name" value="STERIGMATOCYSTIN BIOSYNTHESIS PEROXIDASE STCC-RELATED"/>
    <property type="match status" value="1"/>
</dbReference>
<keyword evidence="8" id="KW-0732">Signal</keyword>
<keyword evidence="2" id="KW-0575">Peroxidase</keyword>
<protein>
    <submittedName>
        <fullName evidence="10">Heme haloperoxidase family profile domain-containing protein</fullName>
    </submittedName>
</protein>
<proteinExistence type="inferred from homology"/>
<dbReference type="SUPFAM" id="SSF47571">
    <property type="entry name" value="Cloroperoxidase"/>
    <property type="match status" value="1"/>
</dbReference>
<feature type="chain" id="PRO_5047130166" evidence="8">
    <location>
        <begin position="19"/>
        <end position="255"/>
    </location>
</feature>
<keyword evidence="11" id="KW-1185">Reference proteome</keyword>
<dbReference type="InterPro" id="IPR036851">
    <property type="entry name" value="Chloroperoxidase-like_sf"/>
</dbReference>
<sequence>MKLTIALTLFAAAPAAIADFHSWAPPGPDDVRAPCPMLNSLANHGFLPHDGKDISLNITISALAAALNVNETLSEFLHENAVTTNPVANATTFSLNDLSNHNILEHDGSLSRADFYWGDDHTFNGTVFNETRSYWTDDTVTVQMAANARLARVNTSNTTNPTFSMSNLGNAFSLGESAAYIIALGDRYNGTVEKSRVEYLFENERLPLELGWSRPEQNIDLGVLQDMLDRIIDATGSNAEQAALLRRNGGFHAGL</sequence>
<evidence type="ECO:0000256" key="7">
    <source>
        <dbReference type="ARBA" id="ARBA00025795"/>
    </source>
</evidence>
<dbReference type="PROSITE" id="PS51405">
    <property type="entry name" value="HEME_HALOPEROXIDASE"/>
    <property type="match status" value="1"/>
</dbReference>
<evidence type="ECO:0000256" key="3">
    <source>
        <dbReference type="ARBA" id="ARBA00022617"/>
    </source>
</evidence>
<accession>A0ABR2UWL2</accession>
<dbReference type="EMBL" id="JARVKF010000331">
    <property type="protein sequence ID" value="KAK9418966.1"/>
    <property type="molecule type" value="Genomic_DNA"/>
</dbReference>
<feature type="domain" description="Heme haloperoxidase family profile" evidence="9">
    <location>
        <begin position="19"/>
        <end position="229"/>
    </location>
</feature>
<evidence type="ECO:0000256" key="5">
    <source>
        <dbReference type="ARBA" id="ARBA00023002"/>
    </source>
</evidence>
<evidence type="ECO:0000259" key="9">
    <source>
        <dbReference type="PROSITE" id="PS51405"/>
    </source>
</evidence>
<feature type="signal peptide" evidence="8">
    <location>
        <begin position="1"/>
        <end position="18"/>
    </location>
</feature>
<evidence type="ECO:0000256" key="1">
    <source>
        <dbReference type="ARBA" id="ARBA00001970"/>
    </source>
</evidence>
<comment type="similarity">
    <text evidence="7">Belongs to the chloroperoxidase family.</text>
</comment>
<comment type="cofactor">
    <cofactor evidence="1">
        <name>heme b</name>
        <dbReference type="ChEBI" id="CHEBI:60344"/>
    </cofactor>
</comment>
<dbReference type="Proteomes" id="UP001408356">
    <property type="component" value="Unassembled WGS sequence"/>
</dbReference>
<evidence type="ECO:0000256" key="6">
    <source>
        <dbReference type="ARBA" id="ARBA00023004"/>
    </source>
</evidence>
<comment type="caution">
    <text evidence="10">The sequence shown here is derived from an EMBL/GenBank/DDBJ whole genome shotgun (WGS) entry which is preliminary data.</text>
</comment>
<dbReference type="Pfam" id="PF01328">
    <property type="entry name" value="Peroxidase_2"/>
    <property type="match status" value="1"/>
</dbReference>
<dbReference type="PANTHER" id="PTHR33577:SF7">
    <property type="entry name" value="HEME HALOPEROXIDASE FAMILY PROFILE DOMAIN-CONTAINING PROTEIN"/>
    <property type="match status" value="1"/>
</dbReference>
<reference evidence="10 11" key="1">
    <citation type="journal article" date="2024" name="J. Plant Pathol.">
        <title>Sequence and assembly of the genome of Seiridium unicorne, isolate CBS 538.82, causal agent of cypress canker disease.</title>
        <authorList>
            <person name="Scali E."/>
            <person name="Rocca G.D."/>
            <person name="Danti R."/>
            <person name="Garbelotto M."/>
            <person name="Barberini S."/>
            <person name="Baroncelli R."/>
            <person name="Emiliani G."/>
        </authorList>
    </citation>
    <scope>NUCLEOTIDE SEQUENCE [LARGE SCALE GENOMIC DNA]</scope>
    <source>
        <strain evidence="10 11">BM-138-508</strain>
    </source>
</reference>
<evidence type="ECO:0000256" key="4">
    <source>
        <dbReference type="ARBA" id="ARBA00022723"/>
    </source>
</evidence>
<keyword evidence="4" id="KW-0479">Metal-binding</keyword>